<gene>
    <name evidence="1" type="ORF">CTOB1V02_LOCUS982</name>
</gene>
<protein>
    <submittedName>
        <fullName evidence="1">Uncharacterized protein</fullName>
    </submittedName>
</protein>
<accession>A0A7R8W296</accession>
<dbReference type="AlphaFoldDB" id="A0A7R8W296"/>
<proteinExistence type="predicted"/>
<organism evidence="1">
    <name type="scientific">Cyprideis torosa</name>
    <dbReference type="NCBI Taxonomy" id="163714"/>
    <lineage>
        <taxon>Eukaryota</taxon>
        <taxon>Metazoa</taxon>
        <taxon>Ecdysozoa</taxon>
        <taxon>Arthropoda</taxon>
        <taxon>Crustacea</taxon>
        <taxon>Oligostraca</taxon>
        <taxon>Ostracoda</taxon>
        <taxon>Podocopa</taxon>
        <taxon>Podocopida</taxon>
        <taxon>Cytherocopina</taxon>
        <taxon>Cytheroidea</taxon>
        <taxon>Cytherideidae</taxon>
        <taxon>Cyprideis</taxon>
    </lineage>
</organism>
<dbReference type="InterPro" id="IPR027417">
    <property type="entry name" value="P-loop_NTPase"/>
</dbReference>
<evidence type="ECO:0000313" key="1">
    <source>
        <dbReference type="EMBL" id="CAD7222987.1"/>
    </source>
</evidence>
<dbReference type="Gene3D" id="1.20.5.4820">
    <property type="match status" value="1"/>
</dbReference>
<dbReference type="EMBL" id="OB660134">
    <property type="protein sequence ID" value="CAD7222987.1"/>
    <property type="molecule type" value="Genomic_DNA"/>
</dbReference>
<sequence>MEWQFEESPMRCAGFRSSFVRNVFLRAGVLSRLEALRDDRIQGDLVRLQALCRGCLARRKFAKLKVQDVAIRCIQKNIRKFMQVRHWSWWRLLVRVSPLLNVHRMEEELRKKTDDLESLTARLDRLEKERTRLKQENERLENKIAFAIGMTGGIARVIKKYLKAIFMFFSAKARDYTTYPL</sequence>
<reference evidence="1" key="1">
    <citation type="submission" date="2020-11" db="EMBL/GenBank/DDBJ databases">
        <authorList>
            <person name="Tran Van P."/>
        </authorList>
    </citation>
    <scope>NUCLEOTIDE SEQUENCE</scope>
</reference>
<name>A0A7R8W296_9CRUS</name>
<dbReference type="OrthoDB" id="312459at2759"/>
<dbReference type="PROSITE" id="PS50096">
    <property type="entry name" value="IQ"/>
    <property type="match status" value="1"/>
</dbReference>
<dbReference type="SUPFAM" id="SSF52540">
    <property type="entry name" value="P-loop containing nucleoside triphosphate hydrolases"/>
    <property type="match status" value="1"/>
</dbReference>